<feature type="signal peptide" evidence="1">
    <location>
        <begin position="1"/>
        <end position="18"/>
    </location>
</feature>
<feature type="chain" id="PRO_5036085733" description="RxLR effector protein" evidence="1">
    <location>
        <begin position="19"/>
        <end position="398"/>
    </location>
</feature>
<evidence type="ECO:0000313" key="3">
    <source>
        <dbReference type="EMBL" id="RQM12362.1"/>
    </source>
</evidence>
<dbReference type="Proteomes" id="UP000282087">
    <property type="component" value="Unassembled WGS sequence"/>
</dbReference>
<organism evidence="2 4">
    <name type="scientific">Peronospora effusa</name>
    <dbReference type="NCBI Taxonomy" id="542832"/>
    <lineage>
        <taxon>Eukaryota</taxon>
        <taxon>Sar</taxon>
        <taxon>Stramenopiles</taxon>
        <taxon>Oomycota</taxon>
        <taxon>Peronosporomycetes</taxon>
        <taxon>Peronosporales</taxon>
        <taxon>Peronosporaceae</taxon>
        <taxon>Peronospora</taxon>
    </lineage>
</organism>
<evidence type="ECO:0000313" key="4">
    <source>
        <dbReference type="Proteomes" id="UP000282087"/>
    </source>
</evidence>
<dbReference type="VEuPathDB" id="FungiDB:DD237_007790"/>
<evidence type="ECO:0000313" key="5">
    <source>
        <dbReference type="Proteomes" id="UP000286097"/>
    </source>
</evidence>
<accession>A0A3M6V9Y3</accession>
<evidence type="ECO:0008006" key="6">
    <source>
        <dbReference type="Google" id="ProtNLM"/>
    </source>
</evidence>
<dbReference type="EMBL" id="QLLG01000522">
    <property type="protein sequence ID" value="RMX62721.1"/>
    <property type="molecule type" value="Genomic_DNA"/>
</dbReference>
<name>A0A3M6V9Y3_9STRA</name>
<evidence type="ECO:0000313" key="2">
    <source>
        <dbReference type="EMBL" id="RMX62721.1"/>
    </source>
</evidence>
<gene>
    <name evidence="3" type="ORF">DD237_007790</name>
    <name evidence="2" type="ORF">DD238_007915</name>
</gene>
<comment type="caution">
    <text evidence="2">The sequence shown here is derived from an EMBL/GenBank/DDBJ whole genome shotgun (WGS) entry which is preliminary data.</text>
</comment>
<sequence length="398" mass="45514">MLIVTALILWSAASVASAMPVHVIRSAHESTTWNVTNTPLSGSSVSMNSNYYTYSSEERGGSPADIVTILKNFHASILPSAMSEIPQFEAMSEEFTRPTQSGETTSFVPDWEKFVKSQYPSHPQIAEKVIFLTLAHYFKDDVLRHFLVAGTKADTTRYIALKLLNLEINKWKNDGQSEAEVFKLLELQQPNGNLFEGPIFGKWIEFVQAKYEGQHERYKKMYEVLATHFEVDDLARILVKGAESDVGEEMNGRARSLLDFQVFMWNTLGRDEANVFKLLQLDTTKKPLESPVFSKWAKFVWLRYPKENPDKMILDKLSSIYKSKNALLGGLDTLDRAKASSQDKAAEKILEYQYKQWSNKDAKEVFDILELHRSDSNLLKRRPFPRGSASSRQYRRMV</sequence>
<reference evidence="4 5" key="1">
    <citation type="submission" date="2018-06" db="EMBL/GenBank/DDBJ databases">
        <title>Comparative genomics of downy mildews reveals potential adaptations to biotrophy.</title>
        <authorList>
            <person name="Fletcher K."/>
            <person name="Klosterman S.J."/>
            <person name="Derevnina L."/>
            <person name="Martin F."/>
            <person name="Koike S."/>
            <person name="Reyes Chin-Wo S."/>
            <person name="Mou B."/>
            <person name="Michelmore R."/>
        </authorList>
    </citation>
    <scope>NUCLEOTIDE SEQUENCE [LARGE SCALE GENOMIC DNA]</scope>
    <source>
        <strain evidence="3 5">R13</strain>
        <strain evidence="2 4">R14</strain>
    </source>
</reference>
<proteinExistence type="predicted"/>
<keyword evidence="1" id="KW-0732">Signal</keyword>
<keyword evidence="4" id="KW-1185">Reference proteome</keyword>
<dbReference type="Proteomes" id="UP000286097">
    <property type="component" value="Unassembled WGS sequence"/>
</dbReference>
<dbReference type="AlphaFoldDB" id="A0A3M6V9Y3"/>
<dbReference type="EMBL" id="QKXF01000334">
    <property type="protein sequence ID" value="RQM12362.1"/>
    <property type="molecule type" value="Genomic_DNA"/>
</dbReference>
<evidence type="ECO:0000256" key="1">
    <source>
        <dbReference type="SAM" id="SignalP"/>
    </source>
</evidence>
<protein>
    <recommendedName>
        <fullName evidence="6">RxLR effector protein</fullName>
    </recommendedName>
</protein>